<evidence type="ECO:0000256" key="1">
    <source>
        <dbReference type="ARBA" id="ARBA00004141"/>
    </source>
</evidence>
<evidence type="ECO:0000256" key="3">
    <source>
        <dbReference type="ARBA" id="ARBA00022989"/>
    </source>
</evidence>
<evidence type="ECO:0000313" key="5">
    <source>
        <dbReference type="EMBL" id="CAH1772272.1"/>
    </source>
</evidence>
<dbReference type="InterPro" id="IPR005828">
    <property type="entry name" value="MFS_sugar_transport-like"/>
</dbReference>
<dbReference type="Gene3D" id="1.20.1250.20">
    <property type="entry name" value="MFS general substrate transporter like domains"/>
    <property type="match status" value="1"/>
</dbReference>
<keyword evidence="6" id="KW-1185">Reference proteome</keyword>
<keyword evidence="2" id="KW-0812">Transmembrane</keyword>
<evidence type="ECO:0000256" key="2">
    <source>
        <dbReference type="ARBA" id="ARBA00022692"/>
    </source>
</evidence>
<evidence type="ECO:0000256" key="4">
    <source>
        <dbReference type="ARBA" id="ARBA00023136"/>
    </source>
</evidence>
<dbReference type="OrthoDB" id="4139357at2759"/>
<organism evidence="5 6">
    <name type="scientific">Owenia fusiformis</name>
    <name type="common">Polychaete worm</name>
    <dbReference type="NCBI Taxonomy" id="6347"/>
    <lineage>
        <taxon>Eukaryota</taxon>
        <taxon>Metazoa</taxon>
        <taxon>Spiralia</taxon>
        <taxon>Lophotrochozoa</taxon>
        <taxon>Annelida</taxon>
        <taxon>Polychaeta</taxon>
        <taxon>Sedentaria</taxon>
        <taxon>Canalipalpata</taxon>
        <taxon>Sabellida</taxon>
        <taxon>Oweniida</taxon>
        <taxon>Oweniidae</taxon>
        <taxon>Owenia</taxon>
    </lineage>
</organism>
<gene>
    <name evidence="5" type="ORF">OFUS_LOCUS57</name>
</gene>
<keyword evidence="4" id="KW-0472">Membrane</keyword>
<dbReference type="SUPFAM" id="SSF103473">
    <property type="entry name" value="MFS general substrate transporter"/>
    <property type="match status" value="1"/>
</dbReference>
<accession>A0A8J1Y9K0</accession>
<dbReference type="Pfam" id="PF00083">
    <property type="entry name" value="Sugar_tr"/>
    <property type="match status" value="1"/>
</dbReference>
<comment type="subcellular location">
    <subcellularLocation>
        <location evidence="1">Membrane</location>
        <topology evidence="1">Multi-pass membrane protein</topology>
    </subcellularLocation>
</comment>
<dbReference type="InterPro" id="IPR036259">
    <property type="entry name" value="MFS_trans_sf"/>
</dbReference>
<keyword evidence="3" id="KW-1133">Transmembrane helix</keyword>
<dbReference type="InterPro" id="IPR020846">
    <property type="entry name" value="MFS_dom"/>
</dbReference>
<dbReference type="GO" id="GO:0016020">
    <property type="term" value="C:membrane"/>
    <property type="evidence" value="ECO:0007669"/>
    <property type="project" value="UniProtKB-SubCell"/>
</dbReference>
<sequence>MKLDDIFNKIGDTSVAQVATFILLGLVAISTGWQNVAINYIHGDMKHHCYVPQLEEYTFQRQEYIAIPRTMGNDGNWVYDSCKMFDLDWSNFTKDQFDSWDRDSFDSANAATRSCSSWSYDQSQFHSTAISKYDLVCDNADKKSLLETLYIAGLLVGLLVFGQIADSIGRKPVLLVAILVEVAFGVGAAFASDYVAFVVVRFFFGMAVGAKFIIAFVMVVEHVGPAYRTVFGVLMNAWMTVGMMSLPGIAYQVRNVQTLQMILAAPPAIFLTYFFLISETPRWLVTRGRLEQATALFHNMAKVNKADLPEDLELMENSVEDPDERRINLADMLRTPNLRKRLLIFWIIWLLSGLVYMGFTNKIKVGNNDYFNDFISGLTELLAYPVSILLISSIGRKLGSFSMAAMAAVLSFICIPLILTSNTMQGGLTAVTLFGKLCATSMLASISMWTVDTFPTVARAGVACASAMFAFAGGLIAPQINRLESTWSGLPSIIYAVLALLVAVITLALPETMDLNLPDTLNDGEWLGSQPYNEESKKPALNYYNSVKLSQSALAYDNKSFEMDKDVPHKLVENNGNVPMVEVTSNAGSNDIRKRSTDNVTTL</sequence>
<evidence type="ECO:0000313" key="6">
    <source>
        <dbReference type="Proteomes" id="UP000749559"/>
    </source>
</evidence>
<protein>
    <submittedName>
        <fullName evidence="5">Uncharacterized protein</fullName>
    </submittedName>
</protein>
<reference evidence="5" key="1">
    <citation type="submission" date="2022-03" db="EMBL/GenBank/DDBJ databases">
        <authorList>
            <person name="Martin C."/>
        </authorList>
    </citation>
    <scope>NUCLEOTIDE SEQUENCE</scope>
</reference>
<name>A0A8J1Y9K0_OWEFU</name>
<dbReference type="AlphaFoldDB" id="A0A8J1Y9K0"/>
<dbReference type="GO" id="GO:0022857">
    <property type="term" value="F:transmembrane transporter activity"/>
    <property type="evidence" value="ECO:0007669"/>
    <property type="project" value="InterPro"/>
</dbReference>
<comment type="caution">
    <text evidence="5">The sequence shown here is derived from an EMBL/GenBank/DDBJ whole genome shotgun (WGS) entry which is preliminary data.</text>
</comment>
<proteinExistence type="predicted"/>
<dbReference type="PANTHER" id="PTHR24064">
    <property type="entry name" value="SOLUTE CARRIER FAMILY 22 MEMBER"/>
    <property type="match status" value="1"/>
</dbReference>
<dbReference type="EMBL" id="CAIIXF020000001">
    <property type="protein sequence ID" value="CAH1772272.1"/>
    <property type="molecule type" value="Genomic_DNA"/>
</dbReference>
<dbReference type="Proteomes" id="UP000749559">
    <property type="component" value="Unassembled WGS sequence"/>
</dbReference>
<dbReference type="PROSITE" id="PS50850">
    <property type="entry name" value="MFS"/>
    <property type="match status" value="1"/>
</dbReference>